<name>A0ACB8ULC8_9APHY</name>
<evidence type="ECO:0000313" key="2">
    <source>
        <dbReference type="Proteomes" id="UP001055072"/>
    </source>
</evidence>
<dbReference type="EMBL" id="MU274900">
    <property type="protein sequence ID" value="KAI0094937.1"/>
    <property type="molecule type" value="Genomic_DNA"/>
</dbReference>
<keyword evidence="2" id="KW-1185">Reference proteome</keyword>
<protein>
    <submittedName>
        <fullName evidence="1">ARM repeat-containing protein</fullName>
    </submittedName>
</protein>
<dbReference type="Proteomes" id="UP001055072">
    <property type="component" value="Unassembled WGS sequence"/>
</dbReference>
<comment type="caution">
    <text evidence="1">The sequence shown here is derived from an EMBL/GenBank/DDBJ whole genome shotgun (WGS) entry which is preliminary data.</text>
</comment>
<evidence type="ECO:0000313" key="1">
    <source>
        <dbReference type="EMBL" id="KAI0094937.1"/>
    </source>
</evidence>
<proteinExistence type="predicted"/>
<sequence length="934" mass="103568">MAAAAAAQAVLDALDVFSRAPEKDALERANAWLQDFQHSSEAWSTCNFLLLSPDIPVAAKLFAAQTFRAKITYDLHQVTNANLLALRDTLVAALDRFHNGPKTIMVQLCLAISGLALQVPAWENPVQDLVDSFGRNPVTVPALLQFLTILPEELTSNTKIPVTDDEYREREATLLTSNAEKVIELLSMYLQAPGATFALQSQVFSCLSSWLISGEVTAMSLAQTPLLSYAFEALASEDLFDVAVSVICDLIHETQEIEDNMPVIELIVPRVIALKPKLTVWKDDPEKIRGLARIFTEAGEMYRSLLLHHTETFYPIVEAIGECSAYPDLDIVPITFPFWMRLAQSIGKRSSVSPLLLDAYKALMNVIISHLHFPAELTSVTGQEADSFRSFRHVMGDTLKDCCYVLGTDVCLLAAYDLISIAMTRGPNISWQEIEAPLFSMRSMGAEVDPNDDRAVPKIMDLIPKLPAHPRVRYASLLIISRYTEWINKHPTYIPAQLNYISAGFEDVDSEVNAAAGQALRYLCQDCKQHLVDFLPQLRQFSALMGQKLVQEDKVQVYEAIAYVISAMPMEQAATSLREFALDILQVVHATANKPTAATKDELKLASDALETLEVMLGVIDTFGDVLPATCQNSCQEAWAIFDLFIAKYGSDYDVCERTSRVLRFGLNFFGSTTLPVIPAVLSRMTTTFEATGLASYLWIVSKIFGRFGAEDNPSLRDSFKQIFERISAKLVSLLQNTVPSHIPDVLEDYLRVVQQLLDHGPDILFPSQAFPVAFRTAMAGLTLIQSDVVFVSLDLIRDIVTHDSLEPPAVPPPKFPIYAAAIRTVVEKEGLDLTGLLLTGLVGDFPSDSASSVITIFRVFAKLWPSQLLTWLPTVLQQLPSSTTPDQVKQAFLAEVTRSLNAKDYEKVKYAILTLHRASRKARDRRRVGPMDG</sequence>
<gene>
    <name evidence="1" type="ORF">BDY19DRAFT_915434</name>
</gene>
<reference evidence="1" key="1">
    <citation type="journal article" date="2021" name="Environ. Microbiol.">
        <title>Gene family expansions and transcriptome signatures uncover fungal adaptations to wood decay.</title>
        <authorList>
            <person name="Hage H."/>
            <person name="Miyauchi S."/>
            <person name="Viragh M."/>
            <person name="Drula E."/>
            <person name="Min B."/>
            <person name="Chaduli D."/>
            <person name="Navarro D."/>
            <person name="Favel A."/>
            <person name="Norest M."/>
            <person name="Lesage-Meessen L."/>
            <person name="Balint B."/>
            <person name="Merenyi Z."/>
            <person name="de Eugenio L."/>
            <person name="Morin E."/>
            <person name="Martinez A.T."/>
            <person name="Baldrian P."/>
            <person name="Stursova M."/>
            <person name="Martinez M.J."/>
            <person name="Novotny C."/>
            <person name="Magnuson J.K."/>
            <person name="Spatafora J.W."/>
            <person name="Maurice S."/>
            <person name="Pangilinan J."/>
            <person name="Andreopoulos W."/>
            <person name="LaButti K."/>
            <person name="Hundley H."/>
            <person name="Na H."/>
            <person name="Kuo A."/>
            <person name="Barry K."/>
            <person name="Lipzen A."/>
            <person name="Henrissat B."/>
            <person name="Riley R."/>
            <person name="Ahrendt S."/>
            <person name="Nagy L.G."/>
            <person name="Grigoriev I.V."/>
            <person name="Martin F."/>
            <person name="Rosso M.N."/>
        </authorList>
    </citation>
    <scope>NUCLEOTIDE SEQUENCE</scope>
    <source>
        <strain evidence="1">CBS 384.51</strain>
    </source>
</reference>
<organism evidence="1 2">
    <name type="scientific">Irpex rosettiformis</name>
    <dbReference type="NCBI Taxonomy" id="378272"/>
    <lineage>
        <taxon>Eukaryota</taxon>
        <taxon>Fungi</taxon>
        <taxon>Dikarya</taxon>
        <taxon>Basidiomycota</taxon>
        <taxon>Agaricomycotina</taxon>
        <taxon>Agaricomycetes</taxon>
        <taxon>Polyporales</taxon>
        <taxon>Irpicaceae</taxon>
        <taxon>Irpex</taxon>
    </lineage>
</organism>
<accession>A0ACB8ULC8</accession>